<dbReference type="Proteomes" id="UP001287356">
    <property type="component" value="Unassembled WGS sequence"/>
</dbReference>
<comment type="similarity">
    <text evidence="2">Belongs to the PA-phosphatase related phosphoesterase family.</text>
</comment>
<feature type="transmembrane region" description="Helical" evidence="7">
    <location>
        <begin position="83"/>
        <end position="104"/>
    </location>
</feature>
<keyword evidence="3 7" id="KW-0812">Transmembrane</keyword>
<name>A0AAE0JTL0_9PEZI</name>
<dbReference type="EMBL" id="JAULSN010000011">
    <property type="protein sequence ID" value="KAK3361589.1"/>
    <property type="molecule type" value="Genomic_DNA"/>
</dbReference>
<keyword evidence="5 7" id="KW-0472">Membrane</keyword>
<protein>
    <submittedName>
        <fullName evidence="9">Phosphatidic acid phosphatase type 2/haloperoxidase</fullName>
    </submittedName>
</protein>
<evidence type="ECO:0000256" key="4">
    <source>
        <dbReference type="ARBA" id="ARBA00022989"/>
    </source>
</evidence>
<dbReference type="SUPFAM" id="SSF48317">
    <property type="entry name" value="Acid phosphatase/Vanadium-dependent haloperoxidase"/>
    <property type="match status" value="1"/>
</dbReference>
<dbReference type="SMART" id="SM00014">
    <property type="entry name" value="acidPPc"/>
    <property type="match status" value="1"/>
</dbReference>
<evidence type="ECO:0000256" key="6">
    <source>
        <dbReference type="SAM" id="MobiDB-lite"/>
    </source>
</evidence>
<feature type="domain" description="Phosphatidic acid phosphatase type 2/haloperoxidase" evidence="8">
    <location>
        <begin position="116"/>
        <end position="285"/>
    </location>
</feature>
<feature type="transmembrane region" description="Helical" evidence="7">
    <location>
        <begin position="116"/>
        <end position="133"/>
    </location>
</feature>
<feature type="region of interest" description="Disordered" evidence="6">
    <location>
        <begin position="300"/>
        <end position="340"/>
    </location>
</feature>
<reference evidence="9" key="1">
    <citation type="journal article" date="2023" name="Mol. Phylogenet. Evol.">
        <title>Genome-scale phylogeny and comparative genomics of the fungal order Sordariales.</title>
        <authorList>
            <person name="Hensen N."/>
            <person name="Bonometti L."/>
            <person name="Westerberg I."/>
            <person name="Brannstrom I.O."/>
            <person name="Guillou S."/>
            <person name="Cros-Aarteil S."/>
            <person name="Calhoun S."/>
            <person name="Haridas S."/>
            <person name="Kuo A."/>
            <person name="Mondo S."/>
            <person name="Pangilinan J."/>
            <person name="Riley R."/>
            <person name="LaButti K."/>
            <person name="Andreopoulos B."/>
            <person name="Lipzen A."/>
            <person name="Chen C."/>
            <person name="Yan M."/>
            <person name="Daum C."/>
            <person name="Ng V."/>
            <person name="Clum A."/>
            <person name="Steindorff A."/>
            <person name="Ohm R.A."/>
            <person name="Martin F."/>
            <person name="Silar P."/>
            <person name="Natvig D.O."/>
            <person name="Lalanne C."/>
            <person name="Gautier V."/>
            <person name="Ament-Velasquez S.L."/>
            <person name="Kruys A."/>
            <person name="Hutchinson M.I."/>
            <person name="Powell A.J."/>
            <person name="Barry K."/>
            <person name="Miller A.N."/>
            <person name="Grigoriev I.V."/>
            <person name="Debuchy R."/>
            <person name="Gladieux P."/>
            <person name="Hiltunen Thoren M."/>
            <person name="Johannesson H."/>
        </authorList>
    </citation>
    <scope>NUCLEOTIDE SEQUENCE</scope>
    <source>
        <strain evidence="9">CBS 958.72</strain>
    </source>
</reference>
<reference evidence="9" key="2">
    <citation type="submission" date="2023-06" db="EMBL/GenBank/DDBJ databases">
        <authorList>
            <consortium name="Lawrence Berkeley National Laboratory"/>
            <person name="Haridas S."/>
            <person name="Hensen N."/>
            <person name="Bonometti L."/>
            <person name="Westerberg I."/>
            <person name="Brannstrom I.O."/>
            <person name="Guillou S."/>
            <person name="Cros-Aarteil S."/>
            <person name="Calhoun S."/>
            <person name="Kuo A."/>
            <person name="Mondo S."/>
            <person name="Pangilinan J."/>
            <person name="Riley R."/>
            <person name="Labutti K."/>
            <person name="Andreopoulos B."/>
            <person name="Lipzen A."/>
            <person name="Chen C."/>
            <person name="Yanf M."/>
            <person name="Daum C."/>
            <person name="Ng V."/>
            <person name="Clum A."/>
            <person name="Steindorff A."/>
            <person name="Ohm R."/>
            <person name="Martin F."/>
            <person name="Silar P."/>
            <person name="Natvig D."/>
            <person name="Lalanne C."/>
            <person name="Gautier V."/>
            <person name="Ament-Velasquez S.L."/>
            <person name="Kruys A."/>
            <person name="Hutchinson M.I."/>
            <person name="Powell A.J."/>
            <person name="Barry K."/>
            <person name="Miller A.N."/>
            <person name="Grigoriev I.V."/>
            <person name="Debuchy R."/>
            <person name="Gladieux P."/>
            <person name="Thoren M.H."/>
            <person name="Johannesson H."/>
        </authorList>
    </citation>
    <scope>NUCLEOTIDE SEQUENCE</scope>
    <source>
        <strain evidence="9">CBS 958.72</strain>
    </source>
</reference>
<keyword evidence="4 7" id="KW-1133">Transmembrane helix</keyword>
<dbReference type="InterPro" id="IPR036938">
    <property type="entry name" value="PAP2/HPO_sf"/>
</dbReference>
<evidence type="ECO:0000313" key="9">
    <source>
        <dbReference type="EMBL" id="KAK3361589.1"/>
    </source>
</evidence>
<dbReference type="GO" id="GO:0008195">
    <property type="term" value="F:phosphatidate phosphatase activity"/>
    <property type="evidence" value="ECO:0007669"/>
    <property type="project" value="TreeGrafter"/>
</dbReference>
<proteinExistence type="inferred from homology"/>
<feature type="transmembrane region" description="Helical" evidence="7">
    <location>
        <begin position="12"/>
        <end position="29"/>
    </location>
</feature>
<evidence type="ECO:0000313" key="10">
    <source>
        <dbReference type="Proteomes" id="UP001287356"/>
    </source>
</evidence>
<comment type="subcellular location">
    <subcellularLocation>
        <location evidence="1">Membrane</location>
        <topology evidence="1">Multi-pass membrane protein</topology>
    </subcellularLocation>
</comment>
<dbReference type="GO" id="GO:0016020">
    <property type="term" value="C:membrane"/>
    <property type="evidence" value="ECO:0007669"/>
    <property type="project" value="UniProtKB-SubCell"/>
</dbReference>
<sequence length="340" mass="37611">MLTRRCPLQKSYAPDYLGFSLLLLSYILVRFRFWPPCIRGIKGNNSLRAATQIQFFVEPFHRMFSVNDLRISFPFAQVERVPLALDFVYVLFVPLALMVAYNLASRAALHKQHVTVLGLAIALILTAFLTDVVKNMVGRARPDLLARCMPDPKLLRDAPGPLVSIDVCTQTHHHTLHDGWRSFPSGHSSFSFAGLGYLSLFLAGQMRIFAHGAGDGDAGDGSRAPTIGEHTEKLVRGDLMRALLCLAPLLGATMIAISRCQDYRHDVEDVCVGAILGSVVAYWSYRRYWPRLSSSRCAEPYASPPGSEAVAARYGRVRDEEEGAGPGQNVGFGLDEFNRP</sequence>
<gene>
    <name evidence="9" type="ORF">B0T24DRAFT_538552</name>
</gene>
<dbReference type="InterPro" id="IPR043216">
    <property type="entry name" value="PAP-like"/>
</dbReference>
<dbReference type="FunFam" id="1.20.144.10:FF:000017">
    <property type="entry name" value="Diacylglycerol pyrophosphate phosphatase 1"/>
    <property type="match status" value="1"/>
</dbReference>
<evidence type="ECO:0000256" key="7">
    <source>
        <dbReference type="SAM" id="Phobius"/>
    </source>
</evidence>
<dbReference type="GO" id="GO:0046839">
    <property type="term" value="P:phospholipid dephosphorylation"/>
    <property type="evidence" value="ECO:0007669"/>
    <property type="project" value="TreeGrafter"/>
</dbReference>
<comment type="caution">
    <text evidence="9">The sequence shown here is derived from an EMBL/GenBank/DDBJ whole genome shotgun (WGS) entry which is preliminary data.</text>
</comment>
<evidence type="ECO:0000256" key="1">
    <source>
        <dbReference type="ARBA" id="ARBA00004141"/>
    </source>
</evidence>
<dbReference type="InterPro" id="IPR000326">
    <property type="entry name" value="PAP2/HPO"/>
</dbReference>
<dbReference type="GO" id="GO:0006644">
    <property type="term" value="P:phospholipid metabolic process"/>
    <property type="evidence" value="ECO:0007669"/>
    <property type="project" value="InterPro"/>
</dbReference>
<dbReference type="CDD" id="cd03390">
    <property type="entry name" value="PAP2_containing_1_like"/>
    <property type="match status" value="1"/>
</dbReference>
<dbReference type="AlphaFoldDB" id="A0AAE0JTL0"/>
<accession>A0AAE0JTL0</accession>
<dbReference type="Pfam" id="PF01569">
    <property type="entry name" value="PAP2"/>
    <property type="match status" value="1"/>
</dbReference>
<dbReference type="Gene3D" id="1.20.144.10">
    <property type="entry name" value="Phosphatidic acid phosphatase type 2/haloperoxidase"/>
    <property type="match status" value="1"/>
</dbReference>
<evidence type="ECO:0000256" key="3">
    <source>
        <dbReference type="ARBA" id="ARBA00022692"/>
    </source>
</evidence>
<evidence type="ECO:0000259" key="8">
    <source>
        <dbReference type="SMART" id="SM00014"/>
    </source>
</evidence>
<dbReference type="PANTHER" id="PTHR10165">
    <property type="entry name" value="LIPID PHOSPHATE PHOSPHATASE"/>
    <property type="match status" value="1"/>
</dbReference>
<evidence type="ECO:0000256" key="5">
    <source>
        <dbReference type="ARBA" id="ARBA00023136"/>
    </source>
</evidence>
<organism evidence="9 10">
    <name type="scientific">Lasiosphaeria ovina</name>
    <dbReference type="NCBI Taxonomy" id="92902"/>
    <lineage>
        <taxon>Eukaryota</taxon>
        <taxon>Fungi</taxon>
        <taxon>Dikarya</taxon>
        <taxon>Ascomycota</taxon>
        <taxon>Pezizomycotina</taxon>
        <taxon>Sordariomycetes</taxon>
        <taxon>Sordariomycetidae</taxon>
        <taxon>Sordariales</taxon>
        <taxon>Lasiosphaeriaceae</taxon>
        <taxon>Lasiosphaeria</taxon>
    </lineage>
</organism>
<evidence type="ECO:0000256" key="2">
    <source>
        <dbReference type="ARBA" id="ARBA00008816"/>
    </source>
</evidence>
<keyword evidence="10" id="KW-1185">Reference proteome</keyword>
<dbReference type="PANTHER" id="PTHR10165:SF35">
    <property type="entry name" value="RE23632P"/>
    <property type="match status" value="1"/>
</dbReference>